<protein>
    <recommendedName>
        <fullName evidence="6">Zn(2)-C6 fungal-type domain-containing protein</fullName>
    </recommendedName>
</protein>
<sequence>MNPGQQQQQQQQQPRGQRKASVACGACKYRKTKCTGASPCDACATRGTPCIYDVTTDQRRKIANQRNIQHLAETRLVLERYQQLIGGIVAILRADDDGLARDLVNAIRSNTDLSQLAAHVRNVRRDMPNVEHAFSQINFSIEDTEERQSSSGLTDFDGQPDPSLQNGERSPTDRSHGGSPPYPRKKRIRTGRIEDMVNPPVSIPAKPWTTVTDDDDFVSHLISLWFTWAHPWWHWVDEHVLLEAMRNGDVNDPICSPFLVNMILADSCLLDALDENDSLSNTELRDQFYAEALKGLDAADHRTSLLTIVQTMGVQWTYLVTNGQDKHGHTVLHEQHKKSKDLDQWRANIDREGLYSAAELAKIDTCLDNLAWTMFALDTVSSMSSGEMSPPPPPSKRRPANDHRGDGPHTEPRETLWLPYPEQKKIKSPFHYQCHLGSFLSLAEVAAKDESMLPQGHTKNDPQIYHAFYKRFEELEKWSLPLPPCMQLGPHATPHVITLHALHYWVMLSMCKEVAAAEAGHASQSKIMSTGGIWHARALNAARAIGNLMLRMYREWGHDHFPVIITQPVSLALFALLDHLHEQASLTAFVSLCYTMHAAARRYMVGKGVMRLLQQTAWDRGIQLPSEVMHLFYTHSIQQPHAYPGAPPEISVDYLLGKWDDFNIK</sequence>
<feature type="domain" description="Zn(2)-C6 fungal-type" evidence="6">
    <location>
        <begin position="23"/>
        <end position="52"/>
    </location>
</feature>
<dbReference type="PANTHER" id="PTHR47256">
    <property type="entry name" value="ZN(II)2CYS6 TRANSCRIPTION FACTOR (EUROFUNG)-RELATED"/>
    <property type="match status" value="1"/>
</dbReference>
<dbReference type="InterPro" id="IPR036864">
    <property type="entry name" value="Zn2-C6_fun-type_DNA-bd_sf"/>
</dbReference>
<organism evidence="7 8">
    <name type="scientific">Lithohypha guttulata</name>
    <dbReference type="NCBI Taxonomy" id="1690604"/>
    <lineage>
        <taxon>Eukaryota</taxon>
        <taxon>Fungi</taxon>
        <taxon>Dikarya</taxon>
        <taxon>Ascomycota</taxon>
        <taxon>Pezizomycotina</taxon>
        <taxon>Eurotiomycetes</taxon>
        <taxon>Chaetothyriomycetidae</taxon>
        <taxon>Chaetothyriales</taxon>
        <taxon>Trichomeriaceae</taxon>
        <taxon>Lithohypha</taxon>
    </lineage>
</organism>
<evidence type="ECO:0000313" key="7">
    <source>
        <dbReference type="EMBL" id="KAK5091442.1"/>
    </source>
</evidence>
<gene>
    <name evidence="7" type="ORF">LTR05_001625</name>
</gene>
<dbReference type="EMBL" id="JAVRRJ010000001">
    <property type="protein sequence ID" value="KAK5091442.1"/>
    <property type="molecule type" value="Genomic_DNA"/>
</dbReference>
<dbReference type="Proteomes" id="UP001309876">
    <property type="component" value="Unassembled WGS sequence"/>
</dbReference>
<dbReference type="Pfam" id="PF00172">
    <property type="entry name" value="Zn_clus"/>
    <property type="match status" value="1"/>
</dbReference>
<dbReference type="Gene3D" id="4.10.240.10">
    <property type="entry name" value="Zn(2)-C6 fungal-type DNA-binding domain"/>
    <property type="match status" value="1"/>
</dbReference>
<dbReference type="AlphaFoldDB" id="A0AAN7YFD0"/>
<name>A0AAN7YFD0_9EURO</name>
<feature type="compositionally biased region" description="Basic and acidic residues" evidence="5">
    <location>
        <begin position="399"/>
        <end position="414"/>
    </location>
</feature>
<evidence type="ECO:0000256" key="5">
    <source>
        <dbReference type="SAM" id="MobiDB-lite"/>
    </source>
</evidence>
<evidence type="ECO:0000256" key="3">
    <source>
        <dbReference type="ARBA" id="ARBA00023163"/>
    </source>
</evidence>
<dbReference type="PROSITE" id="PS00463">
    <property type="entry name" value="ZN2_CY6_FUNGAL_1"/>
    <property type="match status" value="1"/>
</dbReference>
<evidence type="ECO:0000259" key="6">
    <source>
        <dbReference type="PROSITE" id="PS50048"/>
    </source>
</evidence>
<dbReference type="InterPro" id="IPR001138">
    <property type="entry name" value="Zn2Cys6_DnaBD"/>
</dbReference>
<dbReference type="GO" id="GO:0003677">
    <property type="term" value="F:DNA binding"/>
    <property type="evidence" value="ECO:0007669"/>
    <property type="project" value="UniProtKB-KW"/>
</dbReference>
<evidence type="ECO:0000256" key="4">
    <source>
        <dbReference type="ARBA" id="ARBA00023242"/>
    </source>
</evidence>
<dbReference type="CDD" id="cd12148">
    <property type="entry name" value="fungal_TF_MHR"/>
    <property type="match status" value="1"/>
</dbReference>
<keyword evidence="3" id="KW-0804">Transcription</keyword>
<evidence type="ECO:0000256" key="2">
    <source>
        <dbReference type="ARBA" id="ARBA00023125"/>
    </source>
</evidence>
<reference evidence="7 8" key="1">
    <citation type="submission" date="2023-08" db="EMBL/GenBank/DDBJ databases">
        <title>Black Yeasts Isolated from many extreme environments.</title>
        <authorList>
            <person name="Coleine C."/>
            <person name="Stajich J.E."/>
            <person name="Selbmann L."/>
        </authorList>
    </citation>
    <scope>NUCLEOTIDE SEQUENCE [LARGE SCALE GENOMIC DNA]</scope>
    <source>
        <strain evidence="7 8">CCFEE 5910</strain>
    </source>
</reference>
<comment type="caution">
    <text evidence="7">The sequence shown here is derived from an EMBL/GenBank/DDBJ whole genome shotgun (WGS) entry which is preliminary data.</text>
</comment>
<proteinExistence type="predicted"/>
<dbReference type="GO" id="GO:0008270">
    <property type="term" value="F:zinc ion binding"/>
    <property type="evidence" value="ECO:0007669"/>
    <property type="project" value="InterPro"/>
</dbReference>
<feature type="region of interest" description="Disordered" evidence="5">
    <location>
        <begin position="139"/>
        <end position="194"/>
    </location>
</feature>
<feature type="region of interest" description="Disordered" evidence="5">
    <location>
        <begin position="383"/>
        <end position="414"/>
    </location>
</feature>
<keyword evidence="8" id="KW-1185">Reference proteome</keyword>
<evidence type="ECO:0000313" key="8">
    <source>
        <dbReference type="Proteomes" id="UP001309876"/>
    </source>
</evidence>
<keyword evidence="2" id="KW-0238">DNA-binding</keyword>
<dbReference type="SMART" id="SM00066">
    <property type="entry name" value="GAL4"/>
    <property type="match status" value="1"/>
</dbReference>
<dbReference type="PROSITE" id="PS50048">
    <property type="entry name" value="ZN2_CY6_FUNGAL_2"/>
    <property type="match status" value="1"/>
</dbReference>
<keyword evidence="4" id="KW-0539">Nucleus</keyword>
<accession>A0AAN7YFD0</accession>
<dbReference type="InterPro" id="IPR053187">
    <property type="entry name" value="Notoamide_regulator"/>
</dbReference>
<evidence type="ECO:0000256" key="1">
    <source>
        <dbReference type="ARBA" id="ARBA00023015"/>
    </source>
</evidence>
<dbReference type="PANTHER" id="PTHR47256:SF1">
    <property type="entry name" value="ZN(II)2CYS6 TRANSCRIPTION FACTOR (EUROFUNG)"/>
    <property type="match status" value="1"/>
</dbReference>
<keyword evidence="1" id="KW-0805">Transcription regulation</keyword>
<dbReference type="GO" id="GO:0000981">
    <property type="term" value="F:DNA-binding transcription factor activity, RNA polymerase II-specific"/>
    <property type="evidence" value="ECO:0007669"/>
    <property type="project" value="InterPro"/>
</dbReference>
<dbReference type="SUPFAM" id="SSF57701">
    <property type="entry name" value="Zn2/Cys6 DNA-binding domain"/>
    <property type="match status" value="1"/>
</dbReference>